<dbReference type="InterPro" id="IPR050109">
    <property type="entry name" value="HTH-type_TetR-like_transc_reg"/>
</dbReference>
<evidence type="ECO:0000256" key="1">
    <source>
        <dbReference type="ARBA" id="ARBA00023015"/>
    </source>
</evidence>
<reference evidence="6 7" key="1">
    <citation type="submission" date="2020-07" db="EMBL/GenBank/DDBJ databases">
        <title>Sequencing the genomes of 1000 actinobacteria strains.</title>
        <authorList>
            <person name="Klenk H.-P."/>
        </authorList>
    </citation>
    <scope>NUCLEOTIDE SEQUENCE [LARGE SCALE GENOMIC DNA]</scope>
    <source>
        <strain evidence="6 7">DSM 7487</strain>
    </source>
</reference>
<gene>
    <name evidence="6" type="ORF">BJ968_002863</name>
</gene>
<keyword evidence="3" id="KW-0804">Transcription</keyword>
<dbReference type="PANTHER" id="PTHR30055">
    <property type="entry name" value="HTH-TYPE TRANSCRIPTIONAL REGULATOR RUTR"/>
    <property type="match status" value="1"/>
</dbReference>
<dbReference type="Gene3D" id="1.10.357.10">
    <property type="entry name" value="Tetracycline Repressor, domain 2"/>
    <property type="match status" value="1"/>
</dbReference>
<dbReference type="PRINTS" id="PR00455">
    <property type="entry name" value="HTHTETR"/>
</dbReference>
<organism evidence="6 7">
    <name type="scientific">Kineococcus aurantiacus</name>
    <dbReference type="NCBI Taxonomy" id="37633"/>
    <lineage>
        <taxon>Bacteria</taxon>
        <taxon>Bacillati</taxon>
        <taxon>Actinomycetota</taxon>
        <taxon>Actinomycetes</taxon>
        <taxon>Kineosporiales</taxon>
        <taxon>Kineosporiaceae</taxon>
        <taxon>Kineococcus</taxon>
    </lineage>
</organism>
<dbReference type="PANTHER" id="PTHR30055:SF238">
    <property type="entry name" value="MYCOFACTOCIN BIOSYNTHESIS TRANSCRIPTIONAL REGULATOR MFTR-RELATED"/>
    <property type="match status" value="1"/>
</dbReference>
<dbReference type="AlphaFoldDB" id="A0A7Y9DML3"/>
<proteinExistence type="predicted"/>
<dbReference type="Pfam" id="PF17754">
    <property type="entry name" value="TetR_C_14"/>
    <property type="match status" value="1"/>
</dbReference>
<keyword evidence="2 4" id="KW-0238">DNA-binding</keyword>
<keyword evidence="7" id="KW-1185">Reference proteome</keyword>
<name>A0A7Y9DML3_9ACTN</name>
<dbReference type="GO" id="GO:0000976">
    <property type="term" value="F:transcription cis-regulatory region binding"/>
    <property type="evidence" value="ECO:0007669"/>
    <property type="project" value="TreeGrafter"/>
</dbReference>
<dbReference type="InterPro" id="IPR001647">
    <property type="entry name" value="HTH_TetR"/>
</dbReference>
<evidence type="ECO:0000313" key="6">
    <source>
        <dbReference type="EMBL" id="NYD23323.1"/>
    </source>
</evidence>
<dbReference type="EMBL" id="JACCBB010000001">
    <property type="protein sequence ID" value="NYD23323.1"/>
    <property type="molecule type" value="Genomic_DNA"/>
</dbReference>
<feature type="domain" description="HTH tetR-type" evidence="5">
    <location>
        <begin position="6"/>
        <end position="66"/>
    </location>
</feature>
<dbReference type="SUPFAM" id="SSF46689">
    <property type="entry name" value="Homeodomain-like"/>
    <property type="match status" value="1"/>
</dbReference>
<keyword evidence="1" id="KW-0805">Transcription regulation</keyword>
<dbReference type="InterPro" id="IPR009057">
    <property type="entry name" value="Homeodomain-like_sf"/>
</dbReference>
<dbReference type="InterPro" id="IPR041347">
    <property type="entry name" value="MftR_C"/>
</dbReference>
<dbReference type="PROSITE" id="PS50977">
    <property type="entry name" value="HTH_TETR_2"/>
    <property type="match status" value="1"/>
</dbReference>
<protein>
    <submittedName>
        <fullName evidence="6">AcrR family transcriptional regulator</fullName>
    </submittedName>
</protein>
<dbReference type="RefSeq" id="WP_179752965.1">
    <property type="nucleotide sequence ID" value="NZ_BAAAGN010000010.1"/>
</dbReference>
<evidence type="ECO:0000313" key="7">
    <source>
        <dbReference type="Proteomes" id="UP000521922"/>
    </source>
</evidence>
<evidence type="ECO:0000259" key="5">
    <source>
        <dbReference type="PROSITE" id="PS50977"/>
    </source>
</evidence>
<evidence type="ECO:0000256" key="4">
    <source>
        <dbReference type="PROSITE-ProRule" id="PRU00335"/>
    </source>
</evidence>
<dbReference type="InterPro" id="IPR023772">
    <property type="entry name" value="DNA-bd_HTH_TetR-type_CS"/>
</dbReference>
<dbReference type="Proteomes" id="UP000521922">
    <property type="component" value="Unassembled WGS sequence"/>
</dbReference>
<sequence>MARWAPGSGERLQAAALELFAEQGYDQTTVSQIAERAGVTDRTFFRHFADKREALFAGSDRLLAMFTDAVENSPATDPVQLAADALEASAGFFPAERRPWARQRAAVVEAHPALAEREQLKMATLAQAVAAALRGRGVGEPAASLLAHSTTTVFQVAFETWVREGEERAMPEVLHETFAELRATLAPPARA</sequence>
<feature type="DNA-binding region" description="H-T-H motif" evidence="4">
    <location>
        <begin position="29"/>
        <end position="48"/>
    </location>
</feature>
<accession>A0A7Y9DML3</accession>
<evidence type="ECO:0000256" key="2">
    <source>
        <dbReference type="ARBA" id="ARBA00023125"/>
    </source>
</evidence>
<dbReference type="PROSITE" id="PS01081">
    <property type="entry name" value="HTH_TETR_1"/>
    <property type="match status" value="1"/>
</dbReference>
<dbReference type="GO" id="GO:0003700">
    <property type="term" value="F:DNA-binding transcription factor activity"/>
    <property type="evidence" value="ECO:0007669"/>
    <property type="project" value="TreeGrafter"/>
</dbReference>
<comment type="caution">
    <text evidence="6">The sequence shown here is derived from an EMBL/GenBank/DDBJ whole genome shotgun (WGS) entry which is preliminary data.</text>
</comment>
<evidence type="ECO:0000256" key="3">
    <source>
        <dbReference type="ARBA" id="ARBA00023163"/>
    </source>
</evidence>
<dbReference type="Pfam" id="PF00440">
    <property type="entry name" value="TetR_N"/>
    <property type="match status" value="1"/>
</dbReference>